<protein>
    <recommendedName>
        <fullName evidence="3">Cytochrome P450</fullName>
    </recommendedName>
</protein>
<keyword evidence="2" id="KW-1185">Reference proteome</keyword>
<dbReference type="GO" id="GO:0004497">
    <property type="term" value="F:monooxygenase activity"/>
    <property type="evidence" value="ECO:0007669"/>
    <property type="project" value="InterPro"/>
</dbReference>
<dbReference type="GO" id="GO:0005506">
    <property type="term" value="F:iron ion binding"/>
    <property type="evidence" value="ECO:0007669"/>
    <property type="project" value="InterPro"/>
</dbReference>
<evidence type="ECO:0000313" key="1">
    <source>
        <dbReference type="EMBL" id="GMN70560.1"/>
    </source>
</evidence>
<comment type="caution">
    <text evidence="1">The sequence shown here is derived from an EMBL/GenBank/DDBJ whole genome shotgun (WGS) entry which is preliminary data.</text>
</comment>
<reference evidence="1" key="1">
    <citation type="submission" date="2023-07" db="EMBL/GenBank/DDBJ databases">
        <title>draft genome sequence of fig (Ficus carica).</title>
        <authorList>
            <person name="Takahashi T."/>
            <person name="Nishimura K."/>
        </authorList>
    </citation>
    <scope>NUCLEOTIDE SEQUENCE</scope>
</reference>
<dbReference type="Proteomes" id="UP001187192">
    <property type="component" value="Unassembled WGS sequence"/>
</dbReference>
<dbReference type="PANTHER" id="PTHR24299">
    <property type="entry name" value="CYTOCHROME P450 FAMILY 1"/>
    <property type="match status" value="1"/>
</dbReference>
<dbReference type="EMBL" id="BTGU01001180">
    <property type="protein sequence ID" value="GMN70560.1"/>
    <property type="molecule type" value="Genomic_DNA"/>
</dbReference>
<dbReference type="SUPFAM" id="SSF48264">
    <property type="entry name" value="Cytochrome P450"/>
    <property type="match status" value="1"/>
</dbReference>
<gene>
    <name evidence="1" type="ORF">TIFTF001_039602</name>
</gene>
<evidence type="ECO:0000313" key="2">
    <source>
        <dbReference type="Proteomes" id="UP001187192"/>
    </source>
</evidence>
<dbReference type="GO" id="GO:0016705">
    <property type="term" value="F:oxidoreductase activity, acting on paired donors, with incorporation or reduction of molecular oxygen"/>
    <property type="evidence" value="ECO:0007669"/>
    <property type="project" value="InterPro"/>
</dbReference>
<organism evidence="1 2">
    <name type="scientific">Ficus carica</name>
    <name type="common">Common fig</name>
    <dbReference type="NCBI Taxonomy" id="3494"/>
    <lineage>
        <taxon>Eukaryota</taxon>
        <taxon>Viridiplantae</taxon>
        <taxon>Streptophyta</taxon>
        <taxon>Embryophyta</taxon>
        <taxon>Tracheophyta</taxon>
        <taxon>Spermatophyta</taxon>
        <taxon>Magnoliopsida</taxon>
        <taxon>eudicotyledons</taxon>
        <taxon>Gunneridae</taxon>
        <taxon>Pentapetalae</taxon>
        <taxon>rosids</taxon>
        <taxon>fabids</taxon>
        <taxon>Rosales</taxon>
        <taxon>Moraceae</taxon>
        <taxon>Ficeae</taxon>
        <taxon>Ficus</taxon>
    </lineage>
</organism>
<dbReference type="Gene3D" id="1.10.630.10">
    <property type="entry name" value="Cytochrome P450"/>
    <property type="match status" value="1"/>
</dbReference>
<accession>A0AA88EA42</accession>
<dbReference type="GO" id="GO:0020037">
    <property type="term" value="F:heme binding"/>
    <property type="evidence" value="ECO:0007669"/>
    <property type="project" value="InterPro"/>
</dbReference>
<dbReference type="AlphaFoldDB" id="A0AA88EA42"/>
<sequence>MGIYEALVAIFFKKRVTPPLPPGPSSTWPILGCSPEIMLRNKPAYREILTEHDAVFALRPETMATGIIGDGYFTAAVNVGGEQWKKMSRILVSEITSQSKMQWLLDMRKQEAC</sequence>
<dbReference type="InterPro" id="IPR036396">
    <property type="entry name" value="Cyt_P450_sf"/>
</dbReference>
<proteinExistence type="predicted"/>
<name>A0AA88EA42_FICCA</name>
<evidence type="ECO:0008006" key="3">
    <source>
        <dbReference type="Google" id="ProtNLM"/>
    </source>
</evidence>
<dbReference type="PANTHER" id="PTHR24299:SF52">
    <property type="entry name" value="CYTOCHROME P450"/>
    <property type="match status" value="1"/>
</dbReference>